<keyword evidence="8 11" id="KW-0175">Coiled coil</keyword>
<evidence type="ECO:0000259" key="12">
    <source>
        <dbReference type="Pfam" id="PF00133"/>
    </source>
</evidence>
<comment type="subcellular location">
    <subcellularLocation>
        <location evidence="1 11">Cytoplasm</location>
    </subcellularLocation>
</comment>
<name>A0A2A4X6X4_UNCAE</name>
<dbReference type="Pfam" id="PF00133">
    <property type="entry name" value="tRNA-synt_1"/>
    <property type="match status" value="2"/>
</dbReference>
<dbReference type="InterPro" id="IPR009080">
    <property type="entry name" value="tRNAsynth_Ia_anticodon-bd"/>
</dbReference>
<dbReference type="PANTHER" id="PTHR11946">
    <property type="entry name" value="VALYL-TRNA SYNTHETASES"/>
    <property type="match status" value="1"/>
</dbReference>
<evidence type="ECO:0000313" key="15">
    <source>
        <dbReference type="EMBL" id="PCI78254.1"/>
    </source>
</evidence>
<dbReference type="InterPro" id="IPR009008">
    <property type="entry name" value="Val/Leu/Ile-tRNA-synth_edit"/>
</dbReference>
<dbReference type="Proteomes" id="UP000218775">
    <property type="component" value="Unassembled WGS sequence"/>
</dbReference>
<comment type="function">
    <text evidence="11">Catalyzes the attachment of valine to tRNA(Val). As ValRS can inadvertently accommodate and process structurally similar amino acids such as threonine, to avoid such errors, it has a 'posttransfer' editing activity that hydrolyzes mischarged Thr-tRNA(Val) in a tRNA-dependent manner.</text>
</comment>
<comment type="similarity">
    <text evidence="11">Belongs to the class-I aminoacyl-tRNA synthetase family. ValS type 1 subfamily.</text>
</comment>
<keyword evidence="4 11" id="KW-0436">Ligase</keyword>
<keyword evidence="5 11" id="KW-0547">Nucleotide-binding</keyword>
<keyword evidence="3 11" id="KW-0963">Cytoplasm</keyword>
<dbReference type="SUPFAM" id="SSF46589">
    <property type="entry name" value="tRNA-binding arm"/>
    <property type="match status" value="1"/>
</dbReference>
<dbReference type="CDD" id="cd00817">
    <property type="entry name" value="ValRS_core"/>
    <property type="match status" value="1"/>
</dbReference>
<keyword evidence="7 11" id="KW-0648">Protein biosynthesis</keyword>
<evidence type="ECO:0000256" key="6">
    <source>
        <dbReference type="ARBA" id="ARBA00022840"/>
    </source>
</evidence>
<dbReference type="GO" id="GO:0004832">
    <property type="term" value="F:valine-tRNA ligase activity"/>
    <property type="evidence" value="ECO:0007669"/>
    <property type="project" value="UniProtKB-UniRule"/>
</dbReference>
<feature type="domain" description="Valyl-tRNA synthetase tRNA-binding arm" evidence="14">
    <location>
        <begin position="882"/>
        <end position="942"/>
    </location>
</feature>
<evidence type="ECO:0000256" key="3">
    <source>
        <dbReference type="ARBA" id="ARBA00022490"/>
    </source>
</evidence>
<dbReference type="InterPro" id="IPR014729">
    <property type="entry name" value="Rossmann-like_a/b/a_fold"/>
</dbReference>
<dbReference type="EC" id="6.1.1.9" evidence="11"/>
<dbReference type="GO" id="GO:0005524">
    <property type="term" value="F:ATP binding"/>
    <property type="evidence" value="ECO:0007669"/>
    <property type="project" value="UniProtKB-UniRule"/>
</dbReference>
<dbReference type="InterPro" id="IPR013155">
    <property type="entry name" value="M/V/L/I-tRNA-synth_anticd-bd"/>
</dbReference>
<dbReference type="NCBIfam" id="TIGR00422">
    <property type="entry name" value="valS"/>
    <property type="match status" value="1"/>
</dbReference>
<gene>
    <name evidence="11" type="primary">valS</name>
    <name evidence="15" type="ORF">COB21_01085</name>
</gene>
<evidence type="ECO:0000256" key="1">
    <source>
        <dbReference type="ARBA" id="ARBA00004496"/>
    </source>
</evidence>
<comment type="catalytic activity">
    <reaction evidence="10 11">
        <text>tRNA(Val) + L-valine + ATP = L-valyl-tRNA(Val) + AMP + diphosphate</text>
        <dbReference type="Rhea" id="RHEA:10704"/>
        <dbReference type="Rhea" id="RHEA-COMP:9672"/>
        <dbReference type="Rhea" id="RHEA-COMP:9708"/>
        <dbReference type="ChEBI" id="CHEBI:30616"/>
        <dbReference type="ChEBI" id="CHEBI:33019"/>
        <dbReference type="ChEBI" id="CHEBI:57762"/>
        <dbReference type="ChEBI" id="CHEBI:78442"/>
        <dbReference type="ChEBI" id="CHEBI:78537"/>
        <dbReference type="ChEBI" id="CHEBI:456215"/>
        <dbReference type="EC" id="6.1.1.9"/>
    </reaction>
</comment>
<dbReference type="Gene3D" id="3.40.50.620">
    <property type="entry name" value="HUPs"/>
    <property type="match status" value="2"/>
</dbReference>
<evidence type="ECO:0000256" key="2">
    <source>
        <dbReference type="ARBA" id="ARBA00011245"/>
    </source>
</evidence>
<sequence length="943" mass="109207">MKSQEEPLPKQYNPHLTENKWYDFSLKNGFFHADPLSDKPPFCIMLPPPNVTGVLHMGHALINTLQDIMARYKRMMGFEVLWMPGVDHAGIATQTVVEKHLIATTGKKRKDFSREEFVKHIWKWKEQHEEEILNQLKKIGSSCDWMRHCFTMDETSTEAVNFVFDKMVKENLIYQGKYLVNWDVITQTALADDEVEHEERDSFLWHFSYPIDGTDDHLVIATTRPETLLGDTAVAVHPEDERYQNLKGKTVTIPIVNRQVPIIFDNFVDPSFGTGVVKITPAHDPNDYEVGLRLSLPMINIMNPDGTLNEEGLEYEGLSMSKARELIADRMDKMGCLVKKEQYSHRVGVSYRSKAVIEPYLSTQWFINMAPFKEKLIRAVKEERVKIIPKNFEATYFHWIDNLRDWCISRQLWWGHRIPIWRHKEQKEKFYSSPDGKVPKEIKDTVDEYEQETDVLDTWFSSALWPFSTLGFPHKTAELKRFYPNSSLMTGHDILFFWVARMIMMGEYVMGEVPFKEVNLQGLIFGKSYFKENSDGGITYVTKKERANIEKSNSVPKGVFSKWEKMSKSKGNVMDPLEIIDAYGADAMRMAITASATASMHIDLDKRRFEEFKNFANKMWNASRFILMNLTLDAEDLQSPLDHSLFTLDDKWMLSRCSVVCEELKVLIEGYKFDQVAKLGYTFFWDELCAYYLEFAKPILFQKQGSKKQFRQKQILLLFFLIQSITALHPLAPFITDEIFFRLKSVLPIPSNHEIIQDPHIARIVTALKQVACQKVTYPGKVTDSDIDKDAEGEFAFLIRIITQLRNIRGEMGLPPSAPSELYISGGEKNIQFIKNHQELIGALIRLEKIYFDLYPSSSEFVCEAKVDDITLVLPMPKAFREKEKQRLVKEQDKLEALIFSLKTKLSNKNFTGKAPKELVEKTKLNLKEAEQNLDHVKDKLSN</sequence>
<dbReference type="Pfam" id="PF08264">
    <property type="entry name" value="Anticodon_1"/>
    <property type="match status" value="1"/>
</dbReference>
<accession>A0A2A4X6X4</accession>
<comment type="domain">
    <text evidence="11">ValRS has two distinct active sites: one for aminoacylation and one for editing. The misactivated threonine is translocated from the active site to the editing site.</text>
</comment>
<dbReference type="InterPro" id="IPR010978">
    <property type="entry name" value="tRNA-bd_arm"/>
</dbReference>
<dbReference type="PROSITE" id="PS00178">
    <property type="entry name" value="AA_TRNA_LIGASE_I"/>
    <property type="match status" value="1"/>
</dbReference>
<dbReference type="InterPro" id="IPR037118">
    <property type="entry name" value="Val-tRNA_synth_C_sf"/>
</dbReference>
<evidence type="ECO:0000256" key="7">
    <source>
        <dbReference type="ARBA" id="ARBA00022917"/>
    </source>
</evidence>
<dbReference type="SUPFAM" id="SSF50677">
    <property type="entry name" value="ValRS/IleRS/LeuRS editing domain"/>
    <property type="match status" value="1"/>
</dbReference>
<dbReference type="NCBIfam" id="NF004349">
    <property type="entry name" value="PRK05729.1"/>
    <property type="match status" value="1"/>
</dbReference>
<reference evidence="16" key="1">
    <citation type="submission" date="2017-08" db="EMBL/GenBank/DDBJ databases">
        <title>A dynamic microbial community with high functional redundancy inhabits the cold, oxic subseafloor aquifer.</title>
        <authorList>
            <person name="Tully B.J."/>
            <person name="Wheat C.G."/>
            <person name="Glazer B.T."/>
            <person name="Huber J.A."/>
        </authorList>
    </citation>
    <scope>NUCLEOTIDE SEQUENCE [LARGE SCALE GENOMIC DNA]</scope>
</reference>
<dbReference type="FunFam" id="3.90.740.10:FF:000010">
    <property type="entry name" value="Valine--tRNA ligase"/>
    <property type="match status" value="1"/>
</dbReference>
<feature type="binding site" evidence="11">
    <location>
        <position position="568"/>
    </location>
    <ligand>
        <name>ATP</name>
        <dbReference type="ChEBI" id="CHEBI:30616"/>
    </ligand>
</feature>
<evidence type="ECO:0000256" key="9">
    <source>
        <dbReference type="ARBA" id="ARBA00023146"/>
    </source>
</evidence>
<evidence type="ECO:0000256" key="11">
    <source>
        <dbReference type="HAMAP-Rule" id="MF_02004"/>
    </source>
</evidence>
<dbReference type="PRINTS" id="PR00986">
    <property type="entry name" value="TRNASYNTHVAL"/>
</dbReference>
<dbReference type="HAMAP" id="MF_02004">
    <property type="entry name" value="Val_tRNA_synth_type1"/>
    <property type="match status" value="1"/>
</dbReference>
<feature type="domain" description="Aminoacyl-tRNA synthetase class Ia" evidence="12">
    <location>
        <begin position="564"/>
        <end position="599"/>
    </location>
</feature>
<evidence type="ECO:0000256" key="4">
    <source>
        <dbReference type="ARBA" id="ARBA00022598"/>
    </source>
</evidence>
<dbReference type="SUPFAM" id="SSF52374">
    <property type="entry name" value="Nucleotidylyl transferase"/>
    <property type="match status" value="1"/>
</dbReference>
<feature type="domain" description="Methionyl/Valyl/Leucyl/Isoleucyl-tRNA synthetase anticodon-binding" evidence="13">
    <location>
        <begin position="650"/>
        <end position="823"/>
    </location>
</feature>
<dbReference type="Pfam" id="PF10458">
    <property type="entry name" value="Val_tRNA-synt_C"/>
    <property type="match status" value="1"/>
</dbReference>
<comment type="subunit">
    <text evidence="2 11">Monomer.</text>
</comment>
<dbReference type="Gene3D" id="1.10.287.380">
    <property type="entry name" value="Valyl-tRNA synthetase, C-terminal domain"/>
    <property type="match status" value="1"/>
</dbReference>
<feature type="domain" description="Aminoacyl-tRNA synthetase class Ia" evidence="12">
    <location>
        <begin position="21"/>
        <end position="525"/>
    </location>
</feature>
<dbReference type="AlphaFoldDB" id="A0A2A4X6X4"/>
<keyword evidence="9 11" id="KW-0030">Aminoacyl-tRNA synthetase</keyword>
<dbReference type="CDD" id="cd07962">
    <property type="entry name" value="Anticodon_Ia_Val"/>
    <property type="match status" value="1"/>
</dbReference>
<feature type="short sequence motif" description="'KMSKS' region" evidence="11">
    <location>
        <begin position="565"/>
        <end position="569"/>
    </location>
</feature>
<protein>
    <recommendedName>
        <fullName evidence="11">Valine--tRNA ligase</fullName>
        <ecNumber evidence="11">6.1.1.9</ecNumber>
    </recommendedName>
    <alternativeName>
        <fullName evidence="11">Valyl-tRNA synthetase</fullName>
        <shortName evidence="11">ValRS</shortName>
    </alternativeName>
</protein>
<dbReference type="FunFam" id="3.40.50.620:FF:000032">
    <property type="entry name" value="Valine--tRNA ligase"/>
    <property type="match status" value="1"/>
</dbReference>
<dbReference type="PANTHER" id="PTHR11946:SF93">
    <property type="entry name" value="VALINE--TRNA LIGASE, CHLOROPLASTIC_MITOCHONDRIAL 2"/>
    <property type="match status" value="1"/>
</dbReference>
<evidence type="ECO:0000313" key="16">
    <source>
        <dbReference type="Proteomes" id="UP000218775"/>
    </source>
</evidence>
<evidence type="ECO:0000256" key="10">
    <source>
        <dbReference type="ARBA" id="ARBA00047552"/>
    </source>
</evidence>
<dbReference type="GO" id="GO:0006438">
    <property type="term" value="P:valyl-tRNA aminoacylation"/>
    <property type="evidence" value="ECO:0007669"/>
    <property type="project" value="UniProtKB-UniRule"/>
</dbReference>
<keyword evidence="6 11" id="KW-0067">ATP-binding</keyword>
<dbReference type="SUPFAM" id="SSF47323">
    <property type="entry name" value="Anticodon-binding domain of a subclass of class I aminoacyl-tRNA synthetases"/>
    <property type="match status" value="1"/>
</dbReference>
<feature type="short sequence motif" description="'HIGH' region" evidence="11">
    <location>
        <begin position="49"/>
        <end position="59"/>
    </location>
</feature>
<dbReference type="InterPro" id="IPR002300">
    <property type="entry name" value="aa-tRNA-synth_Ia"/>
</dbReference>
<dbReference type="InterPro" id="IPR033705">
    <property type="entry name" value="Anticodon_Ia_Val"/>
</dbReference>
<evidence type="ECO:0000259" key="14">
    <source>
        <dbReference type="Pfam" id="PF10458"/>
    </source>
</evidence>
<dbReference type="GO" id="GO:0005829">
    <property type="term" value="C:cytosol"/>
    <property type="evidence" value="ECO:0007669"/>
    <property type="project" value="TreeGrafter"/>
</dbReference>
<dbReference type="FunFam" id="3.90.740.10:FF:000008">
    <property type="entry name" value="Valine--tRNA ligase, mitochondrial"/>
    <property type="match status" value="1"/>
</dbReference>
<dbReference type="InterPro" id="IPR001412">
    <property type="entry name" value="aa-tRNA-synth_I_CS"/>
</dbReference>
<dbReference type="InterPro" id="IPR019499">
    <property type="entry name" value="Val-tRNA_synth_tRNA-bd"/>
</dbReference>
<evidence type="ECO:0000256" key="5">
    <source>
        <dbReference type="ARBA" id="ARBA00022741"/>
    </source>
</evidence>
<dbReference type="InterPro" id="IPR002303">
    <property type="entry name" value="Valyl-tRNA_ligase"/>
</dbReference>
<evidence type="ECO:0000259" key="13">
    <source>
        <dbReference type="Pfam" id="PF08264"/>
    </source>
</evidence>
<proteinExistence type="inferred from homology"/>
<comment type="caution">
    <text evidence="15">The sequence shown here is derived from an EMBL/GenBank/DDBJ whole genome shotgun (WGS) entry which is preliminary data.</text>
</comment>
<dbReference type="Gene3D" id="1.10.730.10">
    <property type="entry name" value="Isoleucyl-tRNA Synthetase, Domain 1"/>
    <property type="match status" value="1"/>
</dbReference>
<dbReference type="Gene3D" id="3.90.740.10">
    <property type="entry name" value="Valyl/Leucyl/Isoleucyl-tRNA synthetase, editing domain"/>
    <property type="match status" value="1"/>
</dbReference>
<organism evidence="15 16">
    <name type="scientific">Aerophobetes bacterium</name>
    <dbReference type="NCBI Taxonomy" id="2030807"/>
    <lineage>
        <taxon>Bacteria</taxon>
        <taxon>Candidatus Aerophobota</taxon>
    </lineage>
</organism>
<dbReference type="GO" id="GO:0002161">
    <property type="term" value="F:aminoacyl-tRNA deacylase activity"/>
    <property type="evidence" value="ECO:0007669"/>
    <property type="project" value="InterPro"/>
</dbReference>
<dbReference type="EMBL" id="NVUK01000007">
    <property type="protein sequence ID" value="PCI78254.1"/>
    <property type="molecule type" value="Genomic_DNA"/>
</dbReference>
<comment type="domain">
    <text evidence="11">The C-terminal coiled-coil domain is crucial for aminoacylation activity.</text>
</comment>
<evidence type="ECO:0000256" key="8">
    <source>
        <dbReference type="ARBA" id="ARBA00023054"/>
    </source>
</evidence>